<dbReference type="EMBL" id="CP031088">
    <property type="protein sequence ID" value="AXF95875.1"/>
    <property type="molecule type" value="Genomic_DNA"/>
</dbReference>
<evidence type="ECO:0000259" key="1">
    <source>
        <dbReference type="Pfam" id="PF07463"/>
    </source>
</evidence>
<organism evidence="3 4">
    <name type="scientific">Spiroplasma phoeniceum P40</name>
    <dbReference type="NCBI Taxonomy" id="1276259"/>
    <lineage>
        <taxon>Bacteria</taxon>
        <taxon>Bacillati</taxon>
        <taxon>Mycoplasmatota</taxon>
        <taxon>Mollicutes</taxon>
        <taxon>Entomoplasmatales</taxon>
        <taxon>Spiroplasmataceae</taxon>
        <taxon>Spiroplasma</taxon>
    </lineage>
</organism>
<keyword evidence="3" id="KW-0255">Endonuclease</keyword>
<keyword evidence="4" id="KW-1185">Reference proteome</keyword>
<dbReference type="SUPFAM" id="SSF54060">
    <property type="entry name" value="His-Me finger endonucleases"/>
    <property type="match status" value="1"/>
</dbReference>
<evidence type="ECO:0000313" key="3">
    <source>
        <dbReference type="EMBL" id="AXF95875.1"/>
    </source>
</evidence>
<dbReference type="AlphaFoldDB" id="A0A345DNT7"/>
<dbReference type="KEGG" id="sphh:SDAV_00892"/>
<dbReference type="RefSeq" id="WP_114564701.1">
    <property type="nucleotide sequence ID" value="NZ_CP031088.1"/>
</dbReference>
<name>A0A345DNT7_9MOLU</name>
<feature type="domain" description="HNH nuclease" evidence="2">
    <location>
        <begin position="62"/>
        <end position="103"/>
    </location>
</feature>
<proteinExistence type="predicted"/>
<protein>
    <submittedName>
        <fullName evidence="3">Endonuclease</fullName>
    </submittedName>
</protein>
<reference evidence="4" key="1">
    <citation type="submission" date="2018-07" db="EMBL/GenBank/DDBJ databases">
        <title>Complete Genome Sequence of Spiroplasma phoeniceum.</title>
        <authorList>
            <person name="Davis R.E."/>
            <person name="Shao J.Y."/>
            <person name="Zhao Y."/>
            <person name="Silver A."/>
            <person name="Stump z."/>
            <person name="Gasparich G."/>
        </authorList>
    </citation>
    <scope>NUCLEOTIDE SEQUENCE [LARGE SCALE GENOMIC DNA]</scope>
    <source>
        <strain evidence="4">P40</strain>
    </source>
</reference>
<dbReference type="GO" id="GO:0016788">
    <property type="term" value="F:hydrolase activity, acting on ester bonds"/>
    <property type="evidence" value="ECO:0007669"/>
    <property type="project" value="InterPro"/>
</dbReference>
<gene>
    <name evidence="3" type="ORF">SDAV_00892</name>
</gene>
<dbReference type="Proteomes" id="UP000253689">
    <property type="component" value="Chromosome"/>
</dbReference>
<keyword evidence="3" id="KW-0378">Hydrolase</keyword>
<evidence type="ECO:0000259" key="2">
    <source>
        <dbReference type="Pfam" id="PF13392"/>
    </source>
</evidence>
<dbReference type="InterPro" id="IPR010902">
    <property type="entry name" value="NUMOD4"/>
</dbReference>
<feature type="domain" description="NUMOD4" evidence="1">
    <location>
        <begin position="8"/>
        <end position="48"/>
    </location>
</feature>
<sequence length="201" mass="23987">MNKAKKAEIWKVHREFPYLEISNMGRVRNIVTKKVKELKKPKNTNYYLIRRREDGKTKTRPLHKLVVELFIGSVPPNMTIDHINGNPRDNRAENLEIVSKRENTIRQIRMWSHPHSFYNRDLVEAHSEKRWMYRGELYNWIEILKLLHAQGIIYYQVKWKGSSKGRIGQLPNGETIMRVKNIDSNNGDDDDFKKNYYVVYS</sequence>
<dbReference type="Pfam" id="PF07463">
    <property type="entry name" value="NUMOD4"/>
    <property type="match status" value="1"/>
</dbReference>
<dbReference type="Gene3D" id="3.90.75.20">
    <property type="match status" value="1"/>
</dbReference>
<dbReference type="GO" id="GO:0004519">
    <property type="term" value="F:endonuclease activity"/>
    <property type="evidence" value="ECO:0007669"/>
    <property type="project" value="UniProtKB-KW"/>
</dbReference>
<keyword evidence="3" id="KW-0540">Nuclease</keyword>
<dbReference type="Pfam" id="PF13392">
    <property type="entry name" value="HNH_3"/>
    <property type="match status" value="1"/>
</dbReference>
<dbReference type="InterPro" id="IPR003615">
    <property type="entry name" value="HNH_nuc"/>
</dbReference>
<dbReference type="InterPro" id="IPR044925">
    <property type="entry name" value="His-Me_finger_sf"/>
</dbReference>
<evidence type="ECO:0000313" key="4">
    <source>
        <dbReference type="Proteomes" id="UP000253689"/>
    </source>
</evidence>
<accession>A0A345DNT7</accession>